<dbReference type="RefSeq" id="WP_046519471.1">
    <property type="nucleotide sequence ID" value="NZ_LAVS01000012.1"/>
</dbReference>
<dbReference type="AlphaFoldDB" id="A0A3P3QDX0"/>
<feature type="domain" description="PilZ" evidence="2">
    <location>
        <begin position="3"/>
        <end position="99"/>
    </location>
</feature>
<dbReference type="PIRSF" id="PIRSF028141">
    <property type="entry name" value="C-di-GMP_BP_PA4608"/>
    <property type="match status" value="1"/>
</dbReference>
<name>A0A3P3QDX0_9GAMM</name>
<evidence type="ECO:0000313" key="4">
    <source>
        <dbReference type="Proteomes" id="UP000276260"/>
    </source>
</evidence>
<comment type="function">
    <text evidence="1">Binds the second messenger bis-(3'-5') cyclic dimeric guanosine monophosphate (c-di-GMP). Can bind two c-di-GMP molecules per monomer. May play a role in bacterial second-messenger regulated processes. Binding to c-di-GMP induces a conformational change of the C- and N-termini resulting in the exposure of a highly negative surface on one side of the protein to a possible effector protein.</text>
</comment>
<dbReference type="Pfam" id="PF07238">
    <property type="entry name" value="PilZ"/>
    <property type="match status" value="1"/>
</dbReference>
<dbReference type="SUPFAM" id="SSF141371">
    <property type="entry name" value="PilZ domain-like"/>
    <property type="match status" value="1"/>
</dbReference>
<gene>
    <name evidence="3" type="ORF">EIK76_13160</name>
</gene>
<keyword evidence="1" id="KW-0547">Nucleotide-binding</keyword>
<sequence>MDNRRFSRVLFSGPVQLKNTDRLYTGQLQDLSLKGALLQLQAASELKPGQEFQLQFQLNESGVDVFMDVTVAHLNGSCVGVRCDRIDIDSASHLRRLLELNLGDADLLSRELTELSE</sequence>
<reference evidence="3 4" key="1">
    <citation type="submission" date="2018-11" db="EMBL/GenBank/DDBJ databases">
        <title>Draft genome analysis of Rheinheimera mesophila isolated from an industrial waste site.</title>
        <authorList>
            <person name="Yu Q."/>
            <person name="Qi Y."/>
            <person name="Zhang H."/>
            <person name="Lu Y."/>
            <person name="Pu J."/>
        </authorList>
    </citation>
    <scope>NUCLEOTIDE SEQUENCE [LARGE SCALE GENOMIC DNA]</scope>
    <source>
        <strain evidence="3 4">IITR13</strain>
    </source>
</reference>
<dbReference type="GO" id="GO:0035438">
    <property type="term" value="F:cyclic-di-GMP binding"/>
    <property type="evidence" value="ECO:0007669"/>
    <property type="project" value="InterPro"/>
</dbReference>
<organism evidence="3 4">
    <name type="scientific">Rheinheimera mesophila</name>
    <dbReference type="NCBI Taxonomy" id="1547515"/>
    <lineage>
        <taxon>Bacteria</taxon>
        <taxon>Pseudomonadati</taxon>
        <taxon>Pseudomonadota</taxon>
        <taxon>Gammaproteobacteria</taxon>
        <taxon>Chromatiales</taxon>
        <taxon>Chromatiaceae</taxon>
        <taxon>Rheinheimera</taxon>
    </lineage>
</organism>
<dbReference type="Gene3D" id="2.40.10.220">
    <property type="entry name" value="predicted glycosyltransferase like domains"/>
    <property type="match status" value="1"/>
</dbReference>
<dbReference type="InterPro" id="IPR027021">
    <property type="entry name" value="C-di-GMP_BP_PA4608"/>
</dbReference>
<dbReference type="InterPro" id="IPR009875">
    <property type="entry name" value="PilZ_domain"/>
</dbReference>
<keyword evidence="1" id="KW-0973">c-di-GMP</keyword>
<dbReference type="OrthoDB" id="5298508at2"/>
<comment type="caution">
    <text evidence="3">The sequence shown here is derived from an EMBL/GenBank/DDBJ whole genome shotgun (WGS) entry which is preliminary data.</text>
</comment>
<evidence type="ECO:0000313" key="3">
    <source>
        <dbReference type="EMBL" id="RRJ19407.1"/>
    </source>
</evidence>
<comment type="subunit">
    <text evidence="1">Monomer in both c-di-GMP-bound and free forms.</text>
</comment>
<accession>A0A3P3QDX0</accession>
<dbReference type="Proteomes" id="UP000276260">
    <property type="component" value="Unassembled WGS sequence"/>
</dbReference>
<proteinExistence type="predicted"/>
<evidence type="ECO:0000259" key="2">
    <source>
        <dbReference type="Pfam" id="PF07238"/>
    </source>
</evidence>
<keyword evidence="4" id="KW-1185">Reference proteome</keyword>
<evidence type="ECO:0000256" key="1">
    <source>
        <dbReference type="PIRNR" id="PIRNR028141"/>
    </source>
</evidence>
<dbReference type="EMBL" id="RRCF01000004">
    <property type="protein sequence ID" value="RRJ19407.1"/>
    <property type="molecule type" value="Genomic_DNA"/>
</dbReference>
<protein>
    <recommendedName>
        <fullName evidence="1">Cyclic diguanosine monophosphate-binding protein</fullName>
        <shortName evidence="1">c-di-GMP-binding protein</shortName>
    </recommendedName>
    <alternativeName>
        <fullName evidence="1">Pilz domain-containing protein</fullName>
    </alternativeName>
</protein>